<evidence type="ECO:0000313" key="1">
    <source>
        <dbReference type="EMBL" id="KAJ3557814.1"/>
    </source>
</evidence>
<evidence type="ECO:0000313" key="2">
    <source>
        <dbReference type="Proteomes" id="UP001148662"/>
    </source>
</evidence>
<name>A0ACC1TBZ3_9APHY</name>
<dbReference type="EMBL" id="JANHOG010000129">
    <property type="protein sequence ID" value="KAJ3557814.1"/>
    <property type="molecule type" value="Genomic_DNA"/>
</dbReference>
<sequence>MEGPVESDSQQPQAPVPLGIAGVLNHDVLQCILEYISPTYDFDLLDSSLSRGPQSPWCSALRMKKGLTLLSRNWNFPATAFLYRDIVIRRVGQLTMLKETLDARPQYGKFIHRLRIDCYVPGTLNKTTSHCLSTILERCPNLRSLEFGTFFITTFLRAVVWLSSESEDIDVSVFSILQKAPILRNVSFVVDAWEPKSYTLPLPLLQNTPQLVSLTISIPDLHDGMQPMSFPALQELRLSVTTDFPANKASCLRNLEQWSLPSLTHLWLVGLPSYSSSSWSSVLWRILTAHGSKLLFLDFSRCMVPNVSRKDNIMKKCPRLRHLVLSGNNSGWPIFRSATLHIDVWVGYCMNTTAFDFKLGWGEPVERSCITNLVKGDRQSTSQLTLRAGCGTIRFLSEALNTLPYLPTAIPPKHGDSQCDADQQIATTQPPRLHDIFGMRIAEWDSIGMLEDEYQDADWYDLYEAEADDDTDSDSVSDCSSGKNTSGSDLYGSHIPIIPLCLTLDYYTIDTASSILIGGTARFRLVQVAPDQSASGMNRDEAPILTSAWSVMSEYQSESSMYQ</sequence>
<dbReference type="Proteomes" id="UP001148662">
    <property type="component" value="Unassembled WGS sequence"/>
</dbReference>
<protein>
    <submittedName>
        <fullName evidence="1">Uncharacterized protein</fullName>
    </submittedName>
</protein>
<gene>
    <name evidence="1" type="ORF">NM688_g1267</name>
</gene>
<keyword evidence="2" id="KW-1185">Reference proteome</keyword>
<accession>A0ACC1TBZ3</accession>
<proteinExistence type="predicted"/>
<organism evidence="1 2">
    <name type="scientific">Phlebia brevispora</name>
    <dbReference type="NCBI Taxonomy" id="194682"/>
    <lineage>
        <taxon>Eukaryota</taxon>
        <taxon>Fungi</taxon>
        <taxon>Dikarya</taxon>
        <taxon>Basidiomycota</taxon>
        <taxon>Agaricomycotina</taxon>
        <taxon>Agaricomycetes</taxon>
        <taxon>Polyporales</taxon>
        <taxon>Meruliaceae</taxon>
        <taxon>Phlebia</taxon>
    </lineage>
</organism>
<reference evidence="1" key="1">
    <citation type="submission" date="2022-07" db="EMBL/GenBank/DDBJ databases">
        <title>Genome Sequence of Phlebia brevispora.</title>
        <authorList>
            <person name="Buettner E."/>
        </authorList>
    </citation>
    <scope>NUCLEOTIDE SEQUENCE</scope>
    <source>
        <strain evidence="1">MPL23</strain>
    </source>
</reference>
<comment type="caution">
    <text evidence="1">The sequence shown here is derived from an EMBL/GenBank/DDBJ whole genome shotgun (WGS) entry which is preliminary data.</text>
</comment>